<proteinExistence type="inferred from homology"/>
<dbReference type="NCBIfam" id="TIGR00219">
    <property type="entry name" value="mreC"/>
    <property type="match status" value="1"/>
</dbReference>
<feature type="region of interest" description="Disordered" evidence="6">
    <location>
        <begin position="287"/>
        <end position="307"/>
    </location>
</feature>
<dbReference type="PANTHER" id="PTHR34138:SF1">
    <property type="entry name" value="CELL SHAPE-DETERMINING PROTEIN MREC"/>
    <property type="match status" value="1"/>
</dbReference>
<evidence type="ECO:0000256" key="6">
    <source>
        <dbReference type="SAM" id="MobiDB-lite"/>
    </source>
</evidence>
<reference evidence="9" key="1">
    <citation type="journal article" date="2014" name="Int. J. Syst. Evol. Microbiol.">
        <title>Complete genome sequence of Corynebacterium casei LMG S-19264T (=DSM 44701T), isolated from a smear-ripened cheese.</title>
        <authorList>
            <consortium name="US DOE Joint Genome Institute (JGI-PGF)"/>
            <person name="Walter F."/>
            <person name="Albersmeier A."/>
            <person name="Kalinowski J."/>
            <person name="Ruckert C."/>
        </authorList>
    </citation>
    <scope>NUCLEOTIDE SEQUENCE</scope>
    <source>
        <strain evidence="9">CGMCC 1.12726</strain>
    </source>
</reference>
<gene>
    <name evidence="9" type="primary">mreC</name>
    <name evidence="9" type="ORF">GCM10010960_07670</name>
</gene>
<protein>
    <recommendedName>
        <fullName evidence="2 5">Cell shape-determining protein MreC</fullName>
    </recommendedName>
    <alternativeName>
        <fullName evidence="4 5">Cell shape protein MreC</fullName>
    </alternativeName>
</protein>
<accession>A0A917FLJ9</accession>
<dbReference type="Gene3D" id="2.40.10.340">
    <property type="entry name" value="Rod shape-determining protein MreC, domain 1"/>
    <property type="match status" value="1"/>
</dbReference>
<keyword evidence="7" id="KW-0472">Membrane</keyword>
<dbReference type="GO" id="GO:0008360">
    <property type="term" value="P:regulation of cell shape"/>
    <property type="evidence" value="ECO:0007669"/>
    <property type="project" value="UniProtKB-KW"/>
</dbReference>
<comment type="function">
    <text evidence="5">Involved in formation and maintenance of cell shape.</text>
</comment>
<feature type="domain" description="Rod shape-determining protein MreC beta-barrel core" evidence="8">
    <location>
        <begin position="130"/>
        <end position="274"/>
    </location>
</feature>
<sequence>MASDKFSPSPSSSGLGAWLPALFMALLSVSLMAVDARFGLGPVIRAYTSELASPVWWLASRPKALLQGGIDAMNTNAALHERVTRLERERLRSDLALQRLIALQAENAELRVLLKVQTERAPGSRAVELVNVNPEPSLKRLVIGAGRRQNVRVGQVVIDAGGLVGQVSEVYPSSAVVIAITDADHAVPVMVARSGFRAILFGQGNDNRLSLANLTPSDDIKAGDVLLTSGLGGRFPPGIPVGVVKTFRQDPALTFLSAQVQPFARTGYGRHLLLLDAVPAAPAAAAAAPPAASAPATPKPAVAEAKP</sequence>
<reference evidence="9" key="2">
    <citation type="submission" date="2020-09" db="EMBL/GenBank/DDBJ databases">
        <authorList>
            <person name="Sun Q."/>
            <person name="Zhou Y."/>
        </authorList>
    </citation>
    <scope>NUCLEOTIDE SEQUENCE</scope>
    <source>
        <strain evidence="9">CGMCC 1.12726</strain>
    </source>
</reference>
<dbReference type="Pfam" id="PF04085">
    <property type="entry name" value="MreC"/>
    <property type="match status" value="1"/>
</dbReference>
<dbReference type="GO" id="GO:0005886">
    <property type="term" value="C:plasma membrane"/>
    <property type="evidence" value="ECO:0007669"/>
    <property type="project" value="TreeGrafter"/>
</dbReference>
<dbReference type="InterPro" id="IPR007221">
    <property type="entry name" value="MreC"/>
</dbReference>
<comment type="caution">
    <text evidence="9">The sequence shown here is derived from an EMBL/GenBank/DDBJ whole genome shotgun (WGS) entry which is preliminary data.</text>
</comment>
<evidence type="ECO:0000256" key="4">
    <source>
        <dbReference type="ARBA" id="ARBA00032089"/>
    </source>
</evidence>
<dbReference type="PIRSF" id="PIRSF038471">
    <property type="entry name" value="MreC"/>
    <property type="match status" value="1"/>
</dbReference>
<dbReference type="Proteomes" id="UP000632858">
    <property type="component" value="Unassembled WGS sequence"/>
</dbReference>
<dbReference type="PANTHER" id="PTHR34138">
    <property type="entry name" value="CELL SHAPE-DETERMINING PROTEIN MREC"/>
    <property type="match status" value="1"/>
</dbReference>
<evidence type="ECO:0000256" key="3">
    <source>
        <dbReference type="ARBA" id="ARBA00022960"/>
    </source>
</evidence>
<dbReference type="AlphaFoldDB" id="A0A917FLJ9"/>
<comment type="similarity">
    <text evidence="1 5">Belongs to the MreC family.</text>
</comment>
<evidence type="ECO:0000256" key="2">
    <source>
        <dbReference type="ARBA" id="ARBA00013855"/>
    </source>
</evidence>
<dbReference type="EMBL" id="BMFO01000001">
    <property type="protein sequence ID" value="GGF88219.1"/>
    <property type="molecule type" value="Genomic_DNA"/>
</dbReference>
<evidence type="ECO:0000313" key="9">
    <source>
        <dbReference type="EMBL" id="GGF88219.1"/>
    </source>
</evidence>
<keyword evidence="7" id="KW-1133">Transmembrane helix</keyword>
<keyword evidence="3 5" id="KW-0133">Cell shape</keyword>
<evidence type="ECO:0000259" key="8">
    <source>
        <dbReference type="Pfam" id="PF04085"/>
    </source>
</evidence>
<evidence type="ECO:0000256" key="1">
    <source>
        <dbReference type="ARBA" id="ARBA00009369"/>
    </source>
</evidence>
<name>A0A917FLJ9_9GAMM</name>
<evidence type="ECO:0000256" key="7">
    <source>
        <dbReference type="SAM" id="Phobius"/>
    </source>
</evidence>
<dbReference type="InterPro" id="IPR042175">
    <property type="entry name" value="Cell/Rod_MreC_2"/>
</dbReference>
<keyword evidence="7" id="KW-0812">Transmembrane</keyword>
<dbReference type="InterPro" id="IPR055342">
    <property type="entry name" value="MreC_beta-barrel_core"/>
</dbReference>
<keyword evidence="10" id="KW-1185">Reference proteome</keyword>
<dbReference type="RefSeq" id="WP_188447915.1">
    <property type="nucleotide sequence ID" value="NZ_BMFO01000001.1"/>
</dbReference>
<feature type="transmembrane region" description="Helical" evidence="7">
    <location>
        <begin position="15"/>
        <end position="34"/>
    </location>
</feature>
<dbReference type="InterPro" id="IPR042177">
    <property type="entry name" value="Cell/Rod_1"/>
</dbReference>
<evidence type="ECO:0000313" key="10">
    <source>
        <dbReference type="Proteomes" id="UP000632858"/>
    </source>
</evidence>
<evidence type="ECO:0000256" key="5">
    <source>
        <dbReference type="PIRNR" id="PIRNR038471"/>
    </source>
</evidence>
<dbReference type="Gene3D" id="2.40.10.350">
    <property type="entry name" value="Rod shape-determining protein MreC, domain 2"/>
    <property type="match status" value="1"/>
</dbReference>
<organism evidence="9 10">
    <name type="scientific">Arenimonas maotaiensis</name>
    <dbReference type="NCBI Taxonomy" id="1446479"/>
    <lineage>
        <taxon>Bacteria</taxon>
        <taxon>Pseudomonadati</taxon>
        <taxon>Pseudomonadota</taxon>
        <taxon>Gammaproteobacteria</taxon>
        <taxon>Lysobacterales</taxon>
        <taxon>Lysobacteraceae</taxon>
        <taxon>Arenimonas</taxon>
    </lineage>
</organism>